<reference evidence="4 5" key="1">
    <citation type="submission" date="2014-09" db="EMBL/GenBank/DDBJ databases">
        <authorList>
            <person name="Magalhaes I.L.F."/>
            <person name="Oliveira U."/>
            <person name="Santos F.R."/>
            <person name="Vidigal T.H.D.A."/>
            <person name="Brescovit A.D."/>
            <person name="Santos A.J."/>
        </authorList>
    </citation>
    <scope>NUCLEOTIDE SEQUENCE [LARGE SCALE GENOMIC DNA]</scope>
</reference>
<evidence type="ECO:0000313" key="5">
    <source>
        <dbReference type="Proteomes" id="UP000054845"/>
    </source>
</evidence>
<dbReference type="Gene3D" id="1.10.10.10">
    <property type="entry name" value="Winged helix-like DNA-binding domain superfamily/Winged helix DNA-binding domain"/>
    <property type="match status" value="1"/>
</dbReference>
<dbReference type="Proteomes" id="UP000054845">
    <property type="component" value="Unassembled WGS sequence"/>
</dbReference>
<dbReference type="Pfam" id="PF10075">
    <property type="entry name" value="CSN8_PSD8_EIF3K"/>
    <property type="match status" value="1"/>
</dbReference>
<keyword evidence="1" id="KW-0396">Initiation factor</keyword>
<dbReference type="InterPro" id="IPR036388">
    <property type="entry name" value="WH-like_DNA-bd_sf"/>
</dbReference>
<dbReference type="GO" id="GO:0003723">
    <property type="term" value="F:RNA binding"/>
    <property type="evidence" value="ECO:0007669"/>
    <property type="project" value="UniProtKB-UniRule"/>
</dbReference>
<dbReference type="SUPFAM" id="SSF48371">
    <property type="entry name" value="ARM repeat"/>
    <property type="match status" value="1"/>
</dbReference>
<keyword evidence="5" id="KW-1185">Reference proteome</keyword>
<comment type="function">
    <text evidence="1">Component of the eukaryotic translation initiation factor 3 (eIF-3) complex, which is involved in protein synthesis of a specialized repertoire of mRNAs and, together with other initiation factors, stimulates binding of mRNA and methionyl-tRNAi to the 40S ribosome. The eIF-3 complex specifically targets and initiates translation of a subset of mRNAs involved in cell proliferation.</text>
</comment>
<feature type="domain" description="CSN8/PSMD8/EIF3K" evidence="3">
    <location>
        <begin position="88"/>
        <end position="275"/>
    </location>
</feature>
<dbReference type="SUPFAM" id="SSF46785">
    <property type="entry name" value="Winged helix' DNA-binding domain"/>
    <property type="match status" value="1"/>
</dbReference>
<dbReference type="AlphaFoldDB" id="A0A0P1BPA3"/>
<protein>
    <recommendedName>
        <fullName evidence="1">Eukaryotic translation initiation factor 3 subunit K</fullName>
        <shortName evidence="1">eIF3k</shortName>
    </recommendedName>
    <alternativeName>
        <fullName evidence="1">eIF-3 p25</fullName>
    </alternativeName>
</protein>
<dbReference type="GO" id="GO:0033290">
    <property type="term" value="C:eukaryotic 48S preinitiation complex"/>
    <property type="evidence" value="ECO:0007669"/>
    <property type="project" value="UniProtKB-UniRule"/>
</dbReference>
<name>A0A0P1BPA3_9BASI</name>
<dbReference type="OrthoDB" id="337745at2759"/>
<keyword evidence="1" id="KW-0963">Cytoplasm</keyword>
<comment type="subunit">
    <text evidence="1">Component of the eukaryotic translation initiation factor 3 (eIF-3) complex.</text>
</comment>
<proteinExistence type="inferred from homology"/>
<keyword evidence="1" id="KW-0648">Protein biosynthesis</keyword>
<dbReference type="HAMAP" id="MF_03010">
    <property type="entry name" value="eIF3k"/>
    <property type="match status" value="1"/>
</dbReference>
<organism evidence="4 5">
    <name type="scientific">Ceraceosorus bombacis</name>
    <dbReference type="NCBI Taxonomy" id="401625"/>
    <lineage>
        <taxon>Eukaryota</taxon>
        <taxon>Fungi</taxon>
        <taxon>Dikarya</taxon>
        <taxon>Basidiomycota</taxon>
        <taxon>Ustilaginomycotina</taxon>
        <taxon>Exobasidiomycetes</taxon>
        <taxon>Ceraceosorales</taxon>
        <taxon>Ceraceosoraceae</taxon>
        <taxon>Ceraceosorus</taxon>
    </lineage>
</organism>
<sequence>MTTDTVSAALAAAPAAQTSEWTSPSFRPEHINQIISGVDRYNPQNLAVLNEYLQQQLDEGTYDCLANLAILKLFQFNPTDFDYGVAISILAKALTAAPRTDFSLCLALLGEAPVDVLSAKPQEGEGAAAESTDTGADPTPADAASGADKSKDASSASATQSSAGLITDALIVKLAKLNSLLQSAKFREFWAALANPENEDVAGVLQGLTRFDDAIRAVALYNVKGAFRAISSERLASYLNLRGSELSNFISKQPGWVLEGGKVIVPANVDNDIKATVIREDLQLDQLTKFLSQAQAA</sequence>
<dbReference type="PANTHER" id="PTHR13022:SF0">
    <property type="entry name" value="EUKARYOTIC TRANSLATION INITIATION FACTOR 3 SUBUNIT K"/>
    <property type="match status" value="1"/>
</dbReference>
<dbReference type="InterPro" id="IPR036390">
    <property type="entry name" value="WH_DNA-bd_sf"/>
</dbReference>
<dbReference type="GO" id="GO:0006446">
    <property type="term" value="P:regulation of translational initiation"/>
    <property type="evidence" value="ECO:0007669"/>
    <property type="project" value="InterPro"/>
</dbReference>
<dbReference type="InterPro" id="IPR016024">
    <property type="entry name" value="ARM-type_fold"/>
</dbReference>
<accession>A0A0P1BPA3</accession>
<dbReference type="InterPro" id="IPR009374">
    <property type="entry name" value="eIF3k"/>
</dbReference>
<dbReference type="EMBL" id="CCYA01000276">
    <property type="protein sequence ID" value="CEH18758.1"/>
    <property type="molecule type" value="Genomic_DNA"/>
</dbReference>
<dbReference type="InterPro" id="IPR033464">
    <property type="entry name" value="CSN8_PSD8_EIF3K"/>
</dbReference>
<dbReference type="PANTHER" id="PTHR13022">
    <property type="entry name" value="EUKARYOTIC TRANSLATION INITIATION FACTOR 3 SUBUNIT 11"/>
    <property type="match status" value="1"/>
</dbReference>
<dbReference type="GO" id="GO:0005852">
    <property type="term" value="C:eukaryotic translation initiation factor 3 complex"/>
    <property type="evidence" value="ECO:0007669"/>
    <property type="project" value="UniProtKB-UniRule"/>
</dbReference>
<comment type="similarity">
    <text evidence="1">Belongs to the eIF-3 subunit K family.</text>
</comment>
<dbReference type="STRING" id="401625.A0A0P1BPA3"/>
<evidence type="ECO:0000313" key="4">
    <source>
        <dbReference type="EMBL" id="CEH18758.1"/>
    </source>
</evidence>
<evidence type="ECO:0000256" key="1">
    <source>
        <dbReference type="HAMAP-Rule" id="MF_03010"/>
    </source>
</evidence>
<evidence type="ECO:0000259" key="3">
    <source>
        <dbReference type="Pfam" id="PF10075"/>
    </source>
</evidence>
<feature type="region of interest" description="Disordered" evidence="2">
    <location>
        <begin position="120"/>
        <end position="155"/>
    </location>
</feature>
<dbReference type="GO" id="GO:0003743">
    <property type="term" value="F:translation initiation factor activity"/>
    <property type="evidence" value="ECO:0007669"/>
    <property type="project" value="UniProtKB-UniRule"/>
</dbReference>
<comment type="subcellular location">
    <subcellularLocation>
        <location evidence="1">Cytoplasm</location>
    </subcellularLocation>
</comment>
<evidence type="ECO:0000256" key="2">
    <source>
        <dbReference type="SAM" id="MobiDB-lite"/>
    </source>
</evidence>
<dbReference type="GO" id="GO:0001732">
    <property type="term" value="P:formation of cytoplasmic translation initiation complex"/>
    <property type="evidence" value="ECO:0007669"/>
    <property type="project" value="UniProtKB-UniRule"/>
</dbReference>
<feature type="compositionally biased region" description="Low complexity" evidence="2">
    <location>
        <begin position="131"/>
        <end position="155"/>
    </location>
</feature>
<dbReference type="Gene3D" id="1.25.40.250">
    <property type="entry name" value="ARM repeat, domain 1"/>
    <property type="match status" value="1"/>
</dbReference>
<dbReference type="InterPro" id="IPR016020">
    <property type="entry name" value="Transl_init_fac_sub12_N_euk"/>
</dbReference>
<dbReference type="GO" id="GO:0043022">
    <property type="term" value="F:ribosome binding"/>
    <property type="evidence" value="ECO:0007669"/>
    <property type="project" value="InterPro"/>
</dbReference>
<dbReference type="GO" id="GO:0016282">
    <property type="term" value="C:eukaryotic 43S preinitiation complex"/>
    <property type="evidence" value="ECO:0007669"/>
    <property type="project" value="UniProtKB-UniRule"/>
</dbReference>